<dbReference type="NCBIfam" id="TIGR02595">
    <property type="entry name" value="PEP_CTERM"/>
    <property type="match status" value="1"/>
</dbReference>
<dbReference type="RefSeq" id="WP_353069589.1">
    <property type="nucleotide sequence ID" value="NZ_CP132932.1"/>
</dbReference>
<evidence type="ECO:0000313" key="3">
    <source>
        <dbReference type="EMBL" id="XCB27450.1"/>
    </source>
</evidence>
<dbReference type="Gene3D" id="2.60.120.260">
    <property type="entry name" value="Galactose-binding domain-like"/>
    <property type="match status" value="1"/>
</dbReference>
<name>A0AAU7ZFR9_9BACT</name>
<protein>
    <submittedName>
        <fullName evidence="3">PEP-CTERM sorting domain-containing protein</fullName>
    </submittedName>
</protein>
<reference evidence="3" key="2">
    <citation type="journal article" date="2024" name="Environ. Microbiol.">
        <title>Genome analysis and description of Tunturibacter gen. nov. expands the diversity of Terriglobia in tundra soils.</title>
        <authorList>
            <person name="Messyasz A."/>
            <person name="Mannisto M.K."/>
            <person name="Kerkhof L.J."/>
            <person name="Haggblom M.M."/>
        </authorList>
    </citation>
    <scope>NUCLEOTIDE SEQUENCE</scope>
    <source>
        <strain evidence="3">M8UP23</strain>
    </source>
</reference>
<sequence length="241" mass="24891">MKLFSKLSALGAVFVVATTFASADNLQIGSYGVYGVDGVTAGGNFGNVNSVLGESNYPGFSFNDGFGSGQLPGTPTVDLASDGSVWSAALPKSSWVSFGSTGPQSSSFFTTPNGNYFFTSTFTLEDKNPTDASGYLNIYADDTVAVFLNGNLENTPTGDSYPHCSNGVPTCIGDPTLVQLNSNDFVSGVNKLTFQVLQAGGAEYGVDFAGEVSTVPEPSSLLLLGTGLIGSAGALFRRMRA</sequence>
<dbReference type="AlphaFoldDB" id="A0AAU7ZFR9"/>
<proteinExistence type="predicted"/>
<accession>A0AAU7ZFR9</accession>
<evidence type="ECO:0000256" key="1">
    <source>
        <dbReference type="SAM" id="SignalP"/>
    </source>
</evidence>
<dbReference type="InterPro" id="IPR013424">
    <property type="entry name" value="Ice-binding_C"/>
</dbReference>
<feature type="signal peptide" evidence="1">
    <location>
        <begin position="1"/>
        <end position="23"/>
    </location>
</feature>
<gene>
    <name evidence="3" type="ORF">RBB75_03835</name>
</gene>
<feature type="chain" id="PRO_5044020515" evidence="1">
    <location>
        <begin position="24"/>
        <end position="241"/>
    </location>
</feature>
<feature type="domain" description="Ice-binding protein C-terminal" evidence="2">
    <location>
        <begin position="214"/>
        <end position="238"/>
    </location>
</feature>
<evidence type="ECO:0000259" key="2">
    <source>
        <dbReference type="Pfam" id="PF07589"/>
    </source>
</evidence>
<reference evidence="3" key="1">
    <citation type="submission" date="2023-08" db="EMBL/GenBank/DDBJ databases">
        <authorList>
            <person name="Messyasz A."/>
            <person name="Mannisto M.K."/>
            <person name="Kerkhof L.J."/>
            <person name="Haggblom M."/>
        </authorList>
    </citation>
    <scope>NUCLEOTIDE SEQUENCE</scope>
    <source>
        <strain evidence="3">M8UP23</strain>
    </source>
</reference>
<dbReference type="EMBL" id="CP132932">
    <property type="protein sequence ID" value="XCB27450.1"/>
    <property type="molecule type" value="Genomic_DNA"/>
</dbReference>
<organism evidence="3">
    <name type="scientific">Tunturiibacter empetritectus</name>
    <dbReference type="NCBI Taxonomy" id="3069691"/>
    <lineage>
        <taxon>Bacteria</taxon>
        <taxon>Pseudomonadati</taxon>
        <taxon>Acidobacteriota</taxon>
        <taxon>Terriglobia</taxon>
        <taxon>Terriglobales</taxon>
        <taxon>Acidobacteriaceae</taxon>
        <taxon>Tunturiibacter</taxon>
    </lineage>
</organism>
<dbReference type="Pfam" id="PF07589">
    <property type="entry name" value="PEP-CTERM"/>
    <property type="match status" value="1"/>
</dbReference>
<dbReference type="KEGG" id="temp:RBB75_03835"/>
<keyword evidence="1" id="KW-0732">Signal</keyword>